<evidence type="ECO:0000313" key="2">
    <source>
        <dbReference type="EMBL" id="KAK1153322.1"/>
    </source>
</evidence>
<protein>
    <submittedName>
        <fullName evidence="3">Espin-like isoform X1</fullName>
    </submittedName>
</protein>
<dbReference type="AlphaFoldDB" id="A0AAD8FQJ8"/>
<reference evidence="3" key="1">
    <citation type="submission" date="2022-02" db="EMBL/GenBank/DDBJ databases">
        <title>Atlantic sturgeon de novo genome assembly.</title>
        <authorList>
            <person name="Stock M."/>
            <person name="Klopp C."/>
            <person name="Guiguen Y."/>
            <person name="Cabau C."/>
            <person name="Parinello H."/>
            <person name="Santidrian Yebra-Pimentel E."/>
            <person name="Kuhl H."/>
            <person name="Dirks R.P."/>
            <person name="Guessner J."/>
            <person name="Wuertz S."/>
            <person name="Du K."/>
            <person name="Schartl M."/>
        </authorList>
    </citation>
    <scope>NUCLEOTIDE SEQUENCE</scope>
    <source>
        <strain evidence="3">STURGEONOMICS-FGT-2020</strain>
        <tissue evidence="3">Whole blood</tissue>
    </source>
</reference>
<keyword evidence="4" id="KW-1185">Reference proteome</keyword>
<sequence>MDGAKVGIPSSPVSQGLPPGKPGSLVLPPAPSPPAPSAEHSEASGTPTQTGPLKERRTSAELRQSTEGPLSLSSPELLSELKTGKQLRRVPRSTGMTTVFSGRGRAGHRLNSE</sequence>
<dbReference type="EMBL" id="JAGXEW010000040">
    <property type="protein sequence ID" value="KAK1153555.1"/>
    <property type="molecule type" value="Genomic_DNA"/>
</dbReference>
<name>A0AAD8FQJ8_ACIOX</name>
<gene>
    <name evidence="3" type="ORF">AOXY_G29628</name>
    <name evidence="2" type="ORF">AOXY_G30244</name>
</gene>
<accession>A0AAD8FQJ8</accession>
<proteinExistence type="predicted"/>
<evidence type="ECO:0000313" key="4">
    <source>
        <dbReference type="Proteomes" id="UP001230051"/>
    </source>
</evidence>
<dbReference type="Proteomes" id="UP001230051">
    <property type="component" value="Unassembled WGS sequence"/>
</dbReference>
<feature type="region of interest" description="Disordered" evidence="1">
    <location>
        <begin position="1"/>
        <end position="113"/>
    </location>
</feature>
<feature type="compositionally biased region" description="Low complexity" evidence="1">
    <location>
        <begin position="69"/>
        <end position="81"/>
    </location>
</feature>
<evidence type="ECO:0000256" key="1">
    <source>
        <dbReference type="SAM" id="MobiDB-lite"/>
    </source>
</evidence>
<comment type="caution">
    <text evidence="3">The sequence shown here is derived from an EMBL/GenBank/DDBJ whole genome shotgun (WGS) entry which is preliminary data.</text>
</comment>
<dbReference type="EMBL" id="JAGXEW010000042">
    <property type="protein sequence ID" value="KAK1153322.1"/>
    <property type="molecule type" value="Genomic_DNA"/>
</dbReference>
<evidence type="ECO:0000313" key="3">
    <source>
        <dbReference type="EMBL" id="KAK1153555.1"/>
    </source>
</evidence>
<organism evidence="3 4">
    <name type="scientific">Acipenser oxyrinchus oxyrinchus</name>
    <dbReference type="NCBI Taxonomy" id="40147"/>
    <lineage>
        <taxon>Eukaryota</taxon>
        <taxon>Metazoa</taxon>
        <taxon>Chordata</taxon>
        <taxon>Craniata</taxon>
        <taxon>Vertebrata</taxon>
        <taxon>Euteleostomi</taxon>
        <taxon>Actinopterygii</taxon>
        <taxon>Chondrostei</taxon>
        <taxon>Acipenseriformes</taxon>
        <taxon>Acipenseridae</taxon>
        <taxon>Acipenser</taxon>
    </lineage>
</organism>